<evidence type="ECO:0000313" key="3">
    <source>
        <dbReference type="Proteomes" id="UP000553766"/>
    </source>
</evidence>
<dbReference type="AlphaFoldDB" id="A0A840WLW3"/>
<dbReference type="EMBL" id="JACIJS010000006">
    <property type="protein sequence ID" value="MBB5516078.1"/>
    <property type="molecule type" value="Genomic_DNA"/>
</dbReference>
<feature type="transmembrane region" description="Helical" evidence="1">
    <location>
        <begin position="108"/>
        <end position="128"/>
    </location>
</feature>
<keyword evidence="1" id="KW-1133">Transmembrane helix</keyword>
<dbReference type="Proteomes" id="UP000553766">
    <property type="component" value="Unassembled WGS sequence"/>
</dbReference>
<dbReference type="RefSeq" id="WP_184011366.1">
    <property type="nucleotide sequence ID" value="NZ_JACIJS010000006.1"/>
</dbReference>
<gene>
    <name evidence="2" type="ORF">FHS89_002104</name>
</gene>
<keyword evidence="3" id="KW-1185">Reference proteome</keyword>
<proteinExistence type="predicted"/>
<sequence length="336" mass="36027">MTALDQFSRIEAIAQWSQGDAPAREVVVKFGDARLTICDMADAPLTQWSIAAILMREEPDGKITLSPEDGFGETLSVENGVLVEAIRKVHAGSNGTDTSARRWGRRGLWTLGAAAVLAAMIWLSLPALTAALTARIPPQTWERLSTLVLAQERGGARICARAPDRALRQIATRLSLDPARLMVAQGYGGQVFVVPDGRVLIPSSLLIQSNSPDVPAAALAEAISRTDLKLPRTVARDMGWMALRLVLNGTPGPQDAEMLRTALHTLPQSEESDARFATMMETAGLPTTPYADFLIGQGRDLRAQTVASLDRIGAAAYQPAARDNDWVALQAACTAP</sequence>
<evidence type="ECO:0000313" key="2">
    <source>
        <dbReference type="EMBL" id="MBB5516078.1"/>
    </source>
</evidence>
<reference evidence="2 3" key="1">
    <citation type="submission" date="2020-08" db="EMBL/GenBank/DDBJ databases">
        <title>Genomic Encyclopedia of Type Strains, Phase IV (KMG-IV): sequencing the most valuable type-strain genomes for metagenomic binning, comparative biology and taxonomic classification.</title>
        <authorList>
            <person name="Goeker M."/>
        </authorList>
    </citation>
    <scope>NUCLEOTIDE SEQUENCE [LARGE SCALE GENOMIC DNA]</scope>
    <source>
        <strain evidence="2 3">DSM 103377</strain>
    </source>
</reference>
<keyword evidence="1" id="KW-0812">Transmembrane</keyword>
<comment type="caution">
    <text evidence="2">The sequence shown here is derived from an EMBL/GenBank/DDBJ whole genome shotgun (WGS) entry which is preliminary data.</text>
</comment>
<protein>
    <submittedName>
        <fullName evidence="2">Uncharacterized protein</fullName>
    </submittedName>
</protein>
<evidence type="ECO:0000256" key="1">
    <source>
        <dbReference type="SAM" id="Phobius"/>
    </source>
</evidence>
<name>A0A840WLW3_9RHOB</name>
<organism evidence="2 3">
    <name type="scientific">Rubricella aquisinus</name>
    <dbReference type="NCBI Taxonomy" id="2028108"/>
    <lineage>
        <taxon>Bacteria</taxon>
        <taxon>Pseudomonadati</taxon>
        <taxon>Pseudomonadota</taxon>
        <taxon>Alphaproteobacteria</taxon>
        <taxon>Rhodobacterales</taxon>
        <taxon>Paracoccaceae</taxon>
        <taxon>Rubricella</taxon>
    </lineage>
</organism>
<keyword evidence="1" id="KW-0472">Membrane</keyword>
<accession>A0A840WLW3</accession>